<keyword evidence="3" id="KW-1185">Reference proteome</keyword>
<name>A0ABX0TRQ2_9SPHN</name>
<dbReference type="InterPro" id="IPR036514">
    <property type="entry name" value="SGNH_hydro_sf"/>
</dbReference>
<evidence type="ECO:0000313" key="3">
    <source>
        <dbReference type="Proteomes" id="UP000727456"/>
    </source>
</evidence>
<proteinExistence type="predicted"/>
<dbReference type="RefSeq" id="WP_167072952.1">
    <property type="nucleotide sequence ID" value="NZ_JAAOZC010000003.1"/>
</dbReference>
<protein>
    <submittedName>
        <fullName evidence="2">Lysophospholipase L1-like esterase</fullName>
    </submittedName>
</protein>
<dbReference type="EMBL" id="JAAOZC010000003">
    <property type="protein sequence ID" value="NIJ08136.1"/>
    <property type="molecule type" value="Genomic_DNA"/>
</dbReference>
<evidence type="ECO:0000313" key="2">
    <source>
        <dbReference type="EMBL" id="NIJ08136.1"/>
    </source>
</evidence>
<dbReference type="Proteomes" id="UP000727456">
    <property type="component" value="Unassembled WGS sequence"/>
</dbReference>
<feature type="domain" description="SGNH hydrolase-type esterase" evidence="1">
    <location>
        <begin position="28"/>
        <end position="188"/>
    </location>
</feature>
<dbReference type="PANTHER" id="PTHR30383">
    <property type="entry name" value="THIOESTERASE 1/PROTEASE 1/LYSOPHOSPHOLIPASE L1"/>
    <property type="match status" value="1"/>
</dbReference>
<accession>A0ABX0TRQ2</accession>
<organism evidence="2 3">
    <name type="scientific">Sphingomonas vulcanisoli</name>
    <dbReference type="NCBI Taxonomy" id="1658060"/>
    <lineage>
        <taxon>Bacteria</taxon>
        <taxon>Pseudomonadati</taxon>
        <taxon>Pseudomonadota</taxon>
        <taxon>Alphaproteobacteria</taxon>
        <taxon>Sphingomonadales</taxon>
        <taxon>Sphingomonadaceae</taxon>
        <taxon>Sphingomonas</taxon>
    </lineage>
</organism>
<dbReference type="SUPFAM" id="SSF52266">
    <property type="entry name" value="SGNH hydrolase"/>
    <property type="match status" value="1"/>
</dbReference>
<comment type="caution">
    <text evidence="2">The sequence shown here is derived from an EMBL/GenBank/DDBJ whole genome shotgun (WGS) entry which is preliminary data.</text>
</comment>
<reference evidence="2 3" key="1">
    <citation type="submission" date="2020-03" db="EMBL/GenBank/DDBJ databases">
        <title>Genomic Encyclopedia of Type Strains, Phase III (KMG-III): the genomes of soil and plant-associated and newly described type strains.</title>
        <authorList>
            <person name="Whitman W."/>
        </authorList>
    </citation>
    <scope>NUCLEOTIDE SEQUENCE [LARGE SCALE GENOMIC DNA]</scope>
    <source>
        <strain evidence="2 3">CECT 8804</strain>
    </source>
</reference>
<dbReference type="Gene3D" id="3.40.50.1110">
    <property type="entry name" value="SGNH hydrolase"/>
    <property type="match status" value="1"/>
</dbReference>
<gene>
    <name evidence="2" type="ORF">FHS31_001746</name>
</gene>
<dbReference type="InterPro" id="IPR051532">
    <property type="entry name" value="Ester_Hydrolysis_Enzymes"/>
</dbReference>
<dbReference type="InterPro" id="IPR013830">
    <property type="entry name" value="SGNH_hydro"/>
</dbReference>
<dbReference type="Pfam" id="PF13472">
    <property type="entry name" value="Lipase_GDSL_2"/>
    <property type="match status" value="1"/>
</dbReference>
<evidence type="ECO:0000259" key="1">
    <source>
        <dbReference type="Pfam" id="PF13472"/>
    </source>
</evidence>
<sequence length="209" mass="22046">MILSKVLQHGFAGTSALAARFARPSVVFMGDSITQFWSGGDPWMFRPIRLNAGISGQTTAQMCERFDRDVVARRPRVVHIMGGTNDLWFGEPGAGGAASLANIAAMAGMARAAGIAVILAPPPPIGRVAEPMFAHLDCVDALRGGVADLARAEGLIFVDYAQSLVRDGDLFAPFTTDGVHLTPAGYRAIRGQAEAAISLALSRARERVG</sequence>